<dbReference type="CDD" id="cd08479">
    <property type="entry name" value="PBP2_CrgA_like_9"/>
    <property type="match status" value="1"/>
</dbReference>
<feature type="domain" description="HTH lysR-type" evidence="5">
    <location>
        <begin position="22"/>
        <end position="71"/>
    </location>
</feature>
<keyword evidence="2" id="KW-0805">Transcription regulation</keyword>
<dbReference type="InterPro" id="IPR036388">
    <property type="entry name" value="WH-like_DNA-bd_sf"/>
</dbReference>
<keyword evidence="7" id="KW-1185">Reference proteome</keyword>
<protein>
    <submittedName>
        <fullName evidence="6">LysR family transcriptional regulator</fullName>
    </submittedName>
</protein>
<dbReference type="Pfam" id="PF00126">
    <property type="entry name" value="HTH_1"/>
    <property type="match status" value="1"/>
</dbReference>
<evidence type="ECO:0000259" key="5">
    <source>
        <dbReference type="PROSITE" id="PS50931"/>
    </source>
</evidence>
<organism evidence="6 7">
    <name type="scientific">Chromobacterium piscinae</name>
    <dbReference type="NCBI Taxonomy" id="686831"/>
    <lineage>
        <taxon>Bacteria</taxon>
        <taxon>Pseudomonadati</taxon>
        <taxon>Pseudomonadota</taxon>
        <taxon>Betaproteobacteria</taxon>
        <taxon>Neisseriales</taxon>
        <taxon>Chromobacteriaceae</taxon>
        <taxon>Chromobacterium</taxon>
    </lineage>
</organism>
<dbReference type="Gene3D" id="1.10.10.10">
    <property type="entry name" value="Winged helix-like DNA-binding domain superfamily/Winged helix DNA-binding domain"/>
    <property type="match status" value="1"/>
</dbReference>
<comment type="similarity">
    <text evidence="1">Belongs to the LysR transcriptional regulatory family.</text>
</comment>
<dbReference type="PROSITE" id="PS50931">
    <property type="entry name" value="HTH_LYSR"/>
    <property type="match status" value="1"/>
</dbReference>
<dbReference type="InterPro" id="IPR058163">
    <property type="entry name" value="LysR-type_TF_proteobact-type"/>
</dbReference>
<dbReference type="PANTHER" id="PTHR30537">
    <property type="entry name" value="HTH-TYPE TRANSCRIPTIONAL REGULATOR"/>
    <property type="match status" value="1"/>
</dbReference>
<dbReference type="RefSeq" id="WP_347778933.1">
    <property type="nucleotide sequence ID" value="NZ_JBDQQU010000007.1"/>
</dbReference>
<sequence>MKYQTIFNLNAKMNSVSDVAFFLEVVKAGTLSGAAQELGVSTAAVSRRLANLEARLGIRLLNRTTRRTAITYEGELYLAEGKKILGDLEELEQRLASAQSVPKGLLRVNATFGFGRQFIAPAIADFVEIYPDVDVQLSLSDRPANLIEEGFDVCIRFGEMPDARVTSRKIASNRRLLCASPAYLECFGVPVAPMDLQRHRCIVIRESDETYGAWHLYSGAAQANVKVRGTVSTNDGEAAVNWALRGLGILLRSEWNVAPYLRSGRLREVLGDWRFPAADIHAVYPMKNNLSAKVRAFVSHLDKHFDPYRPRGDGKSGW</sequence>
<evidence type="ECO:0000313" key="6">
    <source>
        <dbReference type="EMBL" id="MEO3954218.1"/>
    </source>
</evidence>
<dbReference type="Gene3D" id="3.40.190.290">
    <property type="match status" value="1"/>
</dbReference>
<name>A0ABV0H291_9NEIS</name>
<dbReference type="SUPFAM" id="SSF53850">
    <property type="entry name" value="Periplasmic binding protein-like II"/>
    <property type="match status" value="1"/>
</dbReference>
<evidence type="ECO:0000256" key="3">
    <source>
        <dbReference type="ARBA" id="ARBA00023125"/>
    </source>
</evidence>
<dbReference type="InterPro" id="IPR000847">
    <property type="entry name" value="LysR_HTH_N"/>
</dbReference>
<dbReference type="InterPro" id="IPR005119">
    <property type="entry name" value="LysR_subst-bd"/>
</dbReference>
<dbReference type="EMBL" id="JBDQQU010000007">
    <property type="protein sequence ID" value="MEO3954218.1"/>
    <property type="molecule type" value="Genomic_DNA"/>
</dbReference>
<proteinExistence type="inferred from homology"/>
<dbReference type="Proteomes" id="UP001438292">
    <property type="component" value="Unassembled WGS sequence"/>
</dbReference>
<keyword evidence="3" id="KW-0238">DNA-binding</keyword>
<gene>
    <name evidence="6" type="ORF">ABH309_07100</name>
</gene>
<comment type="caution">
    <text evidence="6">The sequence shown here is derived from an EMBL/GenBank/DDBJ whole genome shotgun (WGS) entry which is preliminary data.</text>
</comment>
<dbReference type="InterPro" id="IPR036390">
    <property type="entry name" value="WH_DNA-bd_sf"/>
</dbReference>
<accession>A0ABV0H291</accession>
<dbReference type="PANTHER" id="PTHR30537:SF5">
    <property type="entry name" value="HTH-TYPE TRANSCRIPTIONAL ACTIVATOR TTDR-RELATED"/>
    <property type="match status" value="1"/>
</dbReference>
<evidence type="ECO:0000256" key="1">
    <source>
        <dbReference type="ARBA" id="ARBA00009437"/>
    </source>
</evidence>
<evidence type="ECO:0000313" key="7">
    <source>
        <dbReference type="Proteomes" id="UP001438292"/>
    </source>
</evidence>
<dbReference type="SUPFAM" id="SSF46785">
    <property type="entry name" value="Winged helix' DNA-binding domain"/>
    <property type="match status" value="1"/>
</dbReference>
<reference evidence="6 7" key="1">
    <citation type="submission" date="2024-05" db="EMBL/GenBank/DDBJ databases">
        <authorList>
            <person name="De Oliveira J.P."/>
            <person name="Noriler S.A."/>
            <person name="De Oliveira A.G."/>
            <person name="Sipoli D.S."/>
        </authorList>
    </citation>
    <scope>NUCLEOTIDE SEQUENCE [LARGE SCALE GENOMIC DNA]</scope>
    <source>
        <strain evidence="6 7">LABIM186</strain>
    </source>
</reference>
<evidence type="ECO:0000256" key="2">
    <source>
        <dbReference type="ARBA" id="ARBA00023015"/>
    </source>
</evidence>
<keyword evidence="4" id="KW-0804">Transcription</keyword>
<evidence type="ECO:0000256" key="4">
    <source>
        <dbReference type="ARBA" id="ARBA00023163"/>
    </source>
</evidence>
<dbReference type="Pfam" id="PF03466">
    <property type="entry name" value="LysR_substrate"/>
    <property type="match status" value="1"/>
</dbReference>